<proteinExistence type="predicted"/>
<protein>
    <submittedName>
        <fullName evidence="1">Uncharacterized protein</fullName>
    </submittedName>
</protein>
<organism evidence="1 2">
    <name type="scientific">Portunus trituberculatus</name>
    <name type="common">Swimming crab</name>
    <name type="synonym">Neptunus trituberculatus</name>
    <dbReference type="NCBI Taxonomy" id="210409"/>
    <lineage>
        <taxon>Eukaryota</taxon>
        <taxon>Metazoa</taxon>
        <taxon>Ecdysozoa</taxon>
        <taxon>Arthropoda</taxon>
        <taxon>Crustacea</taxon>
        <taxon>Multicrustacea</taxon>
        <taxon>Malacostraca</taxon>
        <taxon>Eumalacostraca</taxon>
        <taxon>Eucarida</taxon>
        <taxon>Decapoda</taxon>
        <taxon>Pleocyemata</taxon>
        <taxon>Brachyura</taxon>
        <taxon>Eubrachyura</taxon>
        <taxon>Portunoidea</taxon>
        <taxon>Portunidae</taxon>
        <taxon>Portuninae</taxon>
        <taxon>Portunus</taxon>
    </lineage>
</organism>
<dbReference type="EMBL" id="VSRR010002444">
    <property type="protein sequence ID" value="MPC31478.1"/>
    <property type="molecule type" value="Genomic_DNA"/>
</dbReference>
<reference evidence="1 2" key="1">
    <citation type="submission" date="2019-05" db="EMBL/GenBank/DDBJ databases">
        <title>Another draft genome of Portunus trituberculatus and its Hox gene families provides insights of decapod evolution.</title>
        <authorList>
            <person name="Jeong J.-H."/>
            <person name="Song I."/>
            <person name="Kim S."/>
            <person name="Choi T."/>
            <person name="Kim D."/>
            <person name="Ryu S."/>
            <person name="Kim W."/>
        </authorList>
    </citation>
    <scope>NUCLEOTIDE SEQUENCE [LARGE SCALE GENOMIC DNA]</scope>
    <source>
        <tissue evidence="1">Muscle</tissue>
    </source>
</reference>
<accession>A0A5B7EDA1</accession>
<keyword evidence="2" id="KW-1185">Reference proteome</keyword>
<comment type="caution">
    <text evidence="1">The sequence shown here is derived from an EMBL/GenBank/DDBJ whole genome shotgun (WGS) entry which is preliminary data.</text>
</comment>
<evidence type="ECO:0000313" key="2">
    <source>
        <dbReference type="Proteomes" id="UP000324222"/>
    </source>
</evidence>
<evidence type="ECO:0000313" key="1">
    <source>
        <dbReference type="EMBL" id="MPC31478.1"/>
    </source>
</evidence>
<dbReference type="Proteomes" id="UP000324222">
    <property type="component" value="Unassembled WGS sequence"/>
</dbReference>
<sequence length="122" mass="12548">MKKGITAPSFPVRGGAAVVRGGAWWRGGVMAVWWCTWCGGGAVVVPRAGSCQAVCLFTLRRAWLVCSMGVVQGGFVYQRGRTGGHSSCDFLRVSLCLLLTGGGGAAPGRSAAACSARPATSR</sequence>
<name>A0A5B7EDA1_PORTR</name>
<dbReference type="AlphaFoldDB" id="A0A5B7EDA1"/>
<gene>
    <name evidence="1" type="ORF">E2C01_024768</name>
</gene>